<name>A0A8H7ZLN5_9ASCO</name>
<dbReference type="Proteomes" id="UP000669133">
    <property type="component" value="Unassembled WGS sequence"/>
</dbReference>
<evidence type="ECO:0000313" key="2">
    <source>
        <dbReference type="Proteomes" id="UP000669133"/>
    </source>
</evidence>
<dbReference type="AlphaFoldDB" id="A0A8H7ZLN5"/>
<dbReference type="EMBL" id="JAEOAQ010000001">
    <property type="protein sequence ID" value="KAG5422072.1"/>
    <property type="molecule type" value="Genomic_DNA"/>
</dbReference>
<reference evidence="1 2" key="1">
    <citation type="submission" date="2020-12" db="EMBL/GenBank/DDBJ databases">
        <title>Effect of drift, selection, and recombination on the evolution of hybrid genomes in Candida yeast pathogens.</title>
        <authorList>
            <person name="Mixao V."/>
            <person name="Ksiezopolska E."/>
            <person name="Saus E."/>
            <person name="Boekhout T."/>
            <person name="Gacser A."/>
            <person name="Gabaldon T."/>
        </authorList>
    </citation>
    <scope>NUCLEOTIDE SEQUENCE [LARGE SCALE GENOMIC DNA]</scope>
    <source>
        <strain evidence="1 2">BP57</strain>
    </source>
</reference>
<proteinExistence type="predicted"/>
<organism evidence="1 2">
    <name type="scientific">Candida metapsilosis</name>
    <dbReference type="NCBI Taxonomy" id="273372"/>
    <lineage>
        <taxon>Eukaryota</taxon>
        <taxon>Fungi</taxon>
        <taxon>Dikarya</taxon>
        <taxon>Ascomycota</taxon>
        <taxon>Saccharomycotina</taxon>
        <taxon>Pichiomycetes</taxon>
        <taxon>Debaryomycetaceae</taxon>
        <taxon>Candida/Lodderomyces clade</taxon>
        <taxon>Candida</taxon>
    </lineage>
</organism>
<comment type="caution">
    <text evidence="1">The sequence shown here is derived from an EMBL/GenBank/DDBJ whole genome shotgun (WGS) entry which is preliminary data.</text>
</comment>
<keyword evidence="2" id="KW-1185">Reference proteome</keyword>
<dbReference type="OrthoDB" id="2587563at2759"/>
<dbReference type="RefSeq" id="XP_067551188.1">
    <property type="nucleotide sequence ID" value="XM_067689882.1"/>
</dbReference>
<protein>
    <submittedName>
        <fullName evidence="1">Uncharacterized protein</fullName>
    </submittedName>
</protein>
<dbReference type="GeneID" id="93649794"/>
<evidence type="ECO:0000313" key="1">
    <source>
        <dbReference type="EMBL" id="KAG5422072.1"/>
    </source>
</evidence>
<sequence length="110" mass="13021">MSSTQAPLNKDTTVVTLSSDMIEQIKRLNITHVKLIVADGNYYVKLPADEESIEYYINLAQKFRSKYQEYIELYNSKKDLKKLVELHNMLADWKTQLWDFDERVKQSRTT</sequence>
<gene>
    <name evidence="1" type="ORF">I9W82_001165</name>
</gene>
<accession>A0A8H7ZLN5</accession>